<dbReference type="PRINTS" id="PR00813">
    <property type="entry name" value="BCTERIALGSPG"/>
</dbReference>
<dbReference type="AlphaFoldDB" id="A0A7Z3GPJ5"/>
<keyword evidence="8" id="KW-1185">Reference proteome</keyword>
<keyword evidence="6" id="KW-1133">Transmembrane helix</keyword>
<dbReference type="EMBL" id="CP048833">
    <property type="protein sequence ID" value="QJP07235.1"/>
    <property type="molecule type" value="Genomic_DNA"/>
</dbReference>
<dbReference type="GO" id="GO:0015628">
    <property type="term" value="P:protein secretion by the type II secretion system"/>
    <property type="evidence" value="ECO:0007669"/>
    <property type="project" value="InterPro"/>
</dbReference>
<organism evidence="7 8">
    <name type="scientific">Pseudomonas multiresinivorans</name>
    <dbReference type="NCBI Taxonomy" id="95301"/>
    <lineage>
        <taxon>Bacteria</taxon>
        <taxon>Pseudomonadati</taxon>
        <taxon>Pseudomonadota</taxon>
        <taxon>Gammaproteobacteria</taxon>
        <taxon>Pseudomonadales</taxon>
        <taxon>Pseudomonadaceae</taxon>
        <taxon>Pseudomonas</taxon>
    </lineage>
</organism>
<dbReference type="GO" id="GO:0043107">
    <property type="term" value="P:type IV pilus-dependent motility"/>
    <property type="evidence" value="ECO:0007669"/>
    <property type="project" value="TreeGrafter"/>
</dbReference>
<dbReference type="Proteomes" id="UP000502549">
    <property type="component" value="Chromosome"/>
</dbReference>
<dbReference type="InterPro" id="IPR012902">
    <property type="entry name" value="N_methyl_site"/>
</dbReference>
<evidence type="ECO:0000256" key="3">
    <source>
        <dbReference type="ARBA" id="ARBA00022481"/>
    </source>
</evidence>
<comment type="similarity">
    <text evidence="1 5">Belongs to the N-Me-Phe pilin family.</text>
</comment>
<evidence type="ECO:0000256" key="1">
    <source>
        <dbReference type="ARBA" id="ARBA00005233"/>
    </source>
</evidence>
<dbReference type="Pfam" id="PF00114">
    <property type="entry name" value="Pilin"/>
    <property type="match status" value="1"/>
</dbReference>
<dbReference type="NCBIfam" id="TIGR02532">
    <property type="entry name" value="IV_pilin_GFxxxE"/>
    <property type="match status" value="1"/>
</dbReference>
<evidence type="ECO:0000313" key="8">
    <source>
        <dbReference type="Proteomes" id="UP000502549"/>
    </source>
</evidence>
<dbReference type="GO" id="GO:0044096">
    <property type="term" value="C:type IV pilus"/>
    <property type="evidence" value="ECO:0007669"/>
    <property type="project" value="TreeGrafter"/>
</dbReference>
<evidence type="ECO:0000256" key="4">
    <source>
        <dbReference type="ARBA" id="ARBA00029638"/>
    </source>
</evidence>
<gene>
    <name evidence="7" type="ORF">G4G71_04800</name>
</gene>
<protein>
    <recommendedName>
        <fullName evidence="4">Pilin</fullName>
    </recommendedName>
</protein>
<proteinExistence type="inferred from homology"/>
<evidence type="ECO:0000256" key="2">
    <source>
        <dbReference type="ARBA" id="ARBA00011156"/>
    </source>
</evidence>
<dbReference type="Gene3D" id="3.30.700.10">
    <property type="entry name" value="Glycoprotein, Type 4 Pilin"/>
    <property type="match status" value="1"/>
</dbReference>
<dbReference type="KEGG" id="pmui:G4G71_04800"/>
<keyword evidence="5" id="KW-0281">Fimbrium</keyword>
<dbReference type="Pfam" id="PF07963">
    <property type="entry name" value="N_methyl"/>
    <property type="match status" value="1"/>
</dbReference>
<sequence length="149" mass="15329">MRKQQGFTLIELMIVVAIIGILASVSLPLYSDYSSRTRAAAAVSELAAVKTAVGMCVSEAEKSECKAGEFGIPAELSTENITKYAVSNGAIEVTTSATDSDGKSLEMTMTASKSAGATHIVWETKGSICSADRGIKPGTGGCAKSAKEG</sequence>
<accession>A0A7Z3GPJ5</accession>
<keyword evidence="3" id="KW-0488">Methylation</keyword>
<reference evidence="7 8" key="1">
    <citation type="submission" date="2020-02" db="EMBL/GenBank/DDBJ databases">
        <title>Complete genome sequence of Pseudomonas multiresinivorans ORNL1.</title>
        <authorList>
            <person name="Podar M."/>
        </authorList>
    </citation>
    <scope>NUCLEOTIDE SEQUENCE [LARGE SCALE GENOMIC DNA]</scope>
    <source>
        <strain evidence="8">populi</strain>
    </source>
</reference>
<name>A0A7Z3GPJ5_9PSED</name>
<dbReference type="PANTHER" id="PTHR30093:SF34">
    <property type="entry name" value="PREPILIN PEPTIDASE-DEPENDENT PROTEIN D"/>
    <property type="match status" value="1"/>
</dbReference>
<dbReference type="GO" id="GO:0015627">
    <property type="term" value="C:type II protein secretion system complex"/>
    <property type="evidence" value="ECO:0007669"/>
    <property type="project" value="InterPro"/>
</dbReference>
<dbReference type="PROSITE" id="PS00409">
    <property type="entry name" value="PROKAR_NTER_METHYL"/>
    <property type="match status" value="1"/>
</dbReference>
<evidence type="ECO:0000256" key="6">
    <source>
        <dbReference type="SAM" id="Phobius"/>
    </source>
</evidence>
<feature type="transmembrane region" description="Helical" evidence="6">
    <location>
        <begin position="12"/>
        <end position="30"/>
    </location>
</feature>
<dbReference type="InterPro" id="IPR000983">
    <property type="entry name" value="Bac_GSPG_pilin"/>
</dbReference>
<dbReference type="RefSeq" id="WP_169935744.1">
    <property type="nucleotide sequence ID" value="NZ_CP048833.1"/>
</dbReference>
<dbReference type="InterPro" id="IPR001082">
    <property type="entry name" value="Pilin"/>
</dbReference>
<dbReference type="SUPFAM" id="SSF54523">
    <property type="entry name" value="Pili subunits"/>
    <property type="match status" value="1"/>
</dbReference>
<dbReference type="InterPro" id="IPR045584">
    <property type="entry name" value="Pilin-like"/>
</dbReference>
<keyword evidence="6" id="KW-0812">Transmembrane</keyword>
<evidence type="ECO:0000256" key="5">
    <source>
        <dbReference type="RuleBase" id="RU000389"/>
    </source>
</evidence>
<keyword evidence="6" id="KW-0472">Membrane</keyword>
<dbReference type="GO" id="GO:0007155">
    <property type="term" value="P:cell adhesion"/>
    <property type="evidence" value="ECO:0007669"/>
    <property type="project" value="InterPro"/>
</dbReference>
<comment type="subunit">
    <text evidence="2">The pili are polar flexible filaments of about 5.4 nanometers diameter and 2.5 micrometers average length; they consist of only a single polypeptide chain arranged in a helical configuration of five subunits per turn in the assembled pilus.</text>
</comment>
<evidence type="ECO:0000313" key="7">
    <source>
        <dbReference type="EMBL" id="QJP07235.1"/>
    </source>
</evidence>
<dbReference type="PANTHER" id="PTHR30093">
    <property type="entry name" value="GENERAL SECRETION PATHWAY PROTEIN G"/>
    <property type="match status" value="1"/>
</dbReference>